<evidence type="ECO:0000256" key="3">
    <source>
        <dbReference type="ARBA" id="ARBA00022801"/>
    </source>
</evidence>
<dbReference type="InterPro" id="IPR057060">
    <property type="entry name" value="MBTPS1_3rd"/>
</dbReference>
<dbReference type="Pfam" id="PF00082">
    <property type="entry name" value="Peptidase_S8"/>
    <property type="match status" value="1"/>
</dbReference>
<dbReference type="PANTHER" id="PTHR43806:SF7">
    <property type="entry name" value="MEMBRANE-BOUND TRANSCRIPTION FACTOR SITE-1 PROTEASE"/>
    <property type="match status" value="1"/>
</dbReference>
<feature type="domain" description="MBTPS1 fourth" evidence="7">
    <location>
        <begin position="277"/>
        <end position="567"/>
    </location>
</feature>
<organism evidence="9">
    <name type="scientific">Calcidiscus leptoporus</name>
    <dbReference type="NCBI Taxonomy" id="127549"/>
    <lineage>
        <taxon>Eukaryota</taxon>
        <taxon>Haptista</taxon>
        <taxon>Haptophyta</taxon>
        <taxon>Prymnesiophyceae</taxon>
        <taxon>Coccolithales</taxon>
        <taxon>Calcidiscaceae</taxon>
        <taxon>Calcidiscus</taxon>
    </lineage>
</organism>
<comment type="caution">
    <text evidence="5">Lacks conserved residue(s) required for the propagation of feature annotation.</text>
</comment>
<gene>
    <name evidence="9" type="ORF">CLEP1334_LOCUS17939</name>
</gene>
<evidence type="ECO:0000256" key="1">
    <source>
        <dbReference type="ARBA" id="ARBA00011073"/>
    </source>
</evidence>
<comment type="similarity">
    <text evidence="1 5">Belongs to the peptidase S8 family.</text>
</comment>
<name>A0A7S0NZ73_9EUKA</name>
<reference evidence="9" key="1">
    <citation type="submission" date="2021-01" db="EMBL/GenBank/DDBJ databases">
        <authorList>
            <person name="Corre E."/>
            <person name="Pelletier E."/>
            <person name="Niang G."/>
            <person name="Scheremetjew M."/>
            <person name="Finn R."/>
            <person name="Kale V."/>
            <person name="Holt S."/>
            <person name="Cochrane G."/>
            <person name="Meng A."/>
            <person name="Brown T."/>
            <person name="Cohen L."/>
        </authorList>
    </citation>
    <scope>NUCLEOTIDE SEQUENCE</scope>
    <source>
        <strain evidence="9">RCC1130</strain>
    </source>
</reference>
<dbReference type="SUPFAM" id="SSF52743">
    <property type="entry name" value="Subtilisin-like"/>
    <property type="match status" value="1"/>
</dbReference>
<evidence type="ECO:0000256" key="2">
    <source>
        <dbReference type="ARBA" id="ARBA00022670"/>
    </source>
</evidence>
<dbReference type="GO" id="GO:0004252">
    <property type="term" value="F:serine-type endopeptidase activity"/>
    <property type="evidence" value="ECO:0007669"/>
    <property type="project" value="InterPro"/>
</dbReference>
<dbReference type="Gene3D" id="3.40.50.200">
    <property type="entry name" value="Peptidase S8/S53 domain"/>
    <property type="match status" value="1"/>
</dbReference>
<keyword evidence="3" id="KW-0378">Hydrolase</keyword>
<dbReference type="InterPro" id="IPR050131">
    <property type="entry name" value="Peptidase_S8_subtilisin-like"/>
</dbReference>
<evidence type="ECO:0000256" key="5">
    <source>
        <dbReference type="PROSITE-ProRule" id="PRU01240"/>
    </source>
</evidence>
<dbReference type="EMBL" id="HBER01035398">
    <property type="protein sequence ID" value="CAD8542652.1"/>
    <property type="molecule type" value="Transcribed_RNA"/>
</dbReference>
<dbReference type="Pfam" id="PF23094">
    <property type="entry name" value="MBTPS1_3rd"/>
    <property type="match status" value="1"/>
</dbReference>
<feature type="domain" description="MBTPS1 third" evidence="8">
    <location>
        <begin position="159"/>
        <end position="255"/>
    </location>
</feature>
<dbReference type="InterPro" id="IPR057032">
    <property type="entry name" value="MBTPS1_4th"/>
</dbReference>
<sequence length="725" mass="76544">MNPADMPSTLAVGALHGDDVAPFSSRGMTTWELPEGYGRIKPDLLAPGTRLLGAKRGGGCTSMSGTSVASPVASAAAALLAGALLASPGADGLLGAPILKQALIDGATRLERRSAFEQGGGALSVSKSLRALLTSLSPKLSSLPAEIDLRGCTADGAPLDGSAFLWPLCAQPLFYSSAPLLLNLTLLYSGLAPPSNLTRPPMWVGASEEDAQMLEVRFETHDATLGVGIVATPASVRLEEAVVRGEIIIEAASTRSDGSAALLSLSVPTAVRVVRPPPRHRRLLWDMRHSISYPPAYVPRDWLEGANEASADDMLDREGDHPHTNFRGAFAHLRSRGYVVEVLGCALTAINASEYGALLLVDPEDAFSAAEVAKLSRDVREAGLSLVVLAEWYSEAVARKLAFYDDEARGWRTPITGGANVPALNLALAPFGIAFSEHLVLSGELRVGERTVAVRSATAIDGFPAGGYIVRAPMLIDEAPRSTGVGASTARDVPMLGLLQLGGGGGAPRGRLAVFGDSSFADEHKPHASAEASAVKPVHHMMWLLDSMVDFAASGVRDERLFAAATRLDSSLLRASNGSTDADALGLLAPYSRAARADECLPLRLCCGTMNEAARCGPFLRAGREGAERADGSLAAARRGRAAPSIAAPRRRAPSADVPVEACVVGPVCVVLAASLLARFCARRPTRQARWCSRQLQGCSCCRTWLLCRRLWLRCWPSARWRLPL</sequence>
<dbReference type="PANTHER" id="PTHR43806">
    <property type="entry name" value="PEPTIDASE S8"/>
    <property type="match status" value="1"/>
</dbReference>
<dbReference type="GO" id="GO:0006508">
    <property type="term" value="P:proteolysis"/>
    <property type="evidence" value="ECO:0007669"/>
    <property type="project" value="UniProtKB-KW"/>
</dbReference>
<feature type="domain" description="Peptidase S8/S53" evidence="6">
    <location>
        <begin position="2"/>
        <end position="119"/>
    </location>
</feature>
<protein>
    <recommendedName>
        <fullName evidence="10">Subtilisin</fullName>
    </recommendedName>
</protein>
<dbReference type="InterPro" id="IPR000209">
    <property type="entry name" value="Peptidase_S8/S53_dom"/>
</dbReference>
<evidence type="ECO:0000259" key="8">
    <source>
        <dbReference type="Pfam" id="PF23094"/>
    </source>
</evidence>
<dbReference type="PROSITE" id="PS51892">
    <property type="entry name" value="SUBTILASE"/>
    <property type="match status" value="1"/>
</dbReference>
<keyword evidence="4" id="KW-0720">Serine protease</keyword>
<proteinExistence type="inferred from homology"/>
<dbReference type="AlphaFoldDB" id="A0A7S0NZ73"/>
<dbReference type="GO" id="GO:0005794">
    <property type="term" value="C:Golgi apparatus"/>
    <property type="evidence" value="ECO:0007669"/>
    <property type="project" value="TreeGrafter"/>
</dbReference>
<evidence type="ECO:0008006" key="10">
    <source>
        <dbReference type="Google" id="ProtNLM"/>
    </source>
</evidence>
<keyword evidence="2" id="KW-0645">Protease</keyword>
<evidence type="ECO:0000256" key="4">
    <source>
        <dbReference type="ARBA" id="ARBA00022825"/>
    </source>
</evidence>
<dbReference type="PROSITE" id="PS00138">
    <property type="entry name" value="SUBTILASE_SER"/>
    <property type="match status" value="1"/>
</dbReference>
<dbReference type="InterPro" id="IPR036852">
    <property type="entry name" value="Peptidase_S8/S53_dom_sf"/>
</dbReference>
<accession>A0A7S0NZ73</accession>
<dbReference type="InterPro" id="IPR023828">
    <property type="entry name" value="Peptidase_S8_Ser-AS"/>
</dbReference>
<evidence type="ECO:0000313" key="9">
    <source>
        <dbReference type="EMBL" id="CAD8542652.1"/>
    </source>
</evidence>
<dbReference type="Pfam" id="PF23090">
    <property type="entry name" value="MBTPS1_4th"/>
    <property type="match status" value="1"/>
</dbReference>
<evidence type="ECO:0000259" key="6">
    <source>
        <dbReference type="Pfam" id="PF00082"/>
    </source>
</evidence>
<evidence type="ECO:0000259" key="7">
    <source>
        <dbReference type="Pfam" id="PF23090"/>
    </source>
</evidence>